<dbReference type="GO" id="GO:0017001">
    <property type="term" value="P:antibiotic catabolic process"/>
    <property type="evidence" value="ECO:0007669"/>
    <property type="project" value="UniProtKB-ARBA"/>
</dbReference>
<dbReference type="Pfam" id="PF00753">
    <property type="entry name" value="Lactamase_B"/>
    <property type="match status" value="1"/>
</dbReference>
<dbReference type="SUPFAM" id="SSF56281">
    <property type="entry name" value="Metallo-hydrolase/oxidoreductase"/>
    <property type="match status" value="1"/>
</dbReference>
<evidence type="ECO:0000256" key="1">
    <source>
        <dbReference type="ARBA" id="ARBA00005250"/>
    </source>
</evidence>
<dbReference type="AlphaFoldDB" id="A0A5B8S6S7"/>
<dbReference type="GO" id="GO:0016787">
    <property type="term" value="F:hydrolase activity"/>
    <property type="evidence" value="ECO:0007669"/>
    <property type="project" value="UniProtKB-KW"/>
</dbReference>
<dbReference type="KEGG" id="ngf:FRF71_13645"/>
<sequence>MRLAKLSAAAVLAASIPAAAQTPDFSKVEIKSEIVAPGVAVLFGAGGNIGLSYGEDGSVLIDDQFAPLTDKIVAAVAAVGAKPVKYLVNTHWHYDHTGGNENLGKTGVTIFAHENVRVRLLAGSSSGPTATPPAPPAALPVVTYQDGVSFHLNGDRIDAIGTKGGHTDGDTALYWRKANVLHTGDLMMNGLGFPFIDTNSGGNALNLVHTLDHLIKITNPQTKIIPGHGPVGTQADLIAWRGMIAQSIELIRARKAKGQNLEAVLADNPLKPLEKPKAFINADTFAKAIWASLDAKPAPAHKH</sequence>
<dbReference type="EMBL" id="CP042345">
    <property type="protein sequence ID" value="QEA17090.1"/>
    <property type="molecule type" value="Genomic_DNA"/>
</dbReference>
<dbReference type="PANTHER" id="PTHR42951">
    <property type="entry name" value="METALLO-BETA-LACTAMASE DOMAIN-CONTAINING"/>
    <property type="match status" value="1"/>
</dbReference>
<keyword evidence="4" id="KW-0378">Hydrolase</keyword>
<dbReference type="OrthoDB" id="420651at2"/>
<feature type="domain" description="Metallo-beta-lactamase" evidence="3">
    <location>
        <begin position="46"/>
        <end position="228"/>
    </location>
</feature>
<dbReference type="Gene3D" id="3.60.15.10">
    <property type="entry name" value="Ribonuclease Z/Hydroxyacylglutathione hydrolase-like"/>
    <property type="match status" value="1"/>
</dbReference>
<feature type="signal peptide" evidence="2">
    <location>
        <begin position="1"/>
        <end position="20"/>
    </location>
</feature>
<gene>
    <name evidence="4" type="ORF">FRF71_13645</name>
</gene>
<proteinExistence type="inferred from homology"/>
<name>A0A5B8S6S7_9SPHN</name>
<accession>A0A5B8S6S7</accession>
<evidence type="ECO:0000259" key="3">
    <source>
        <dbReference type="SMART" id="SM00849"/>
    </source>
</evidence>
<reference evidence="4 5" key="1">
    <citation type="journal article" date="2013" name="J. Microbiol. Biotechnol.">
        <title>Novosphingobium ginsenosidimutans sp. nov., with the ability to convert ginsenoside.</title>
        <authorList>
            <person name="Kim J.K."/>
            <person name="He D."/>
            <person name="Liu Q.M."/>
            <person name="Park H.Y."/>
            <person name="Jung M.S."/>
            <person name="Yoon M.H."/>
            <person name="Kim S.C."/>
            <person name="Im W.T."/>
        </authorList>
    </citation>
    <scope>NUCLEOTIDE SEQUENCE [LARGE SCALE GENOMIC DNA]</scope>
    <source>
        <strain evidence="4 5">FW-6</strain>
    </source>
</reference>
<feature type="chain" id="PRO_5022972837" evidence="2">
    <location>
        <begin position="21"/>
        <end position="303"/>
    </location>
</feature>
<protein>
    <submittedName>
        <fullName evidence="4">MBL fold metallo-hydrolase</fullName>
    </submittedName>
</protein>
<dbReference type="CDD" id="cd16282">
    <property type="entry name" value="metallo-hydrolase-like_MBL-fold"/>
    <property type="match status" value="1"/>
</dbReference>
<dbReference type="InterPro" id="IPR036866">
    <property type="entry name" value="RibonucZ/Hydroxyglut_hydro"/>
</dbReference>
<evidence type="ECO:0000313" key="4">
    <source>
        <dbReference type="EMBL" id="QEA17090.1"/>
    </source>
</evidence>
<dbReference type="RefSeq" id="WP_147091169.1">
    <property type="nucleotide sequence ID" value="NZ_BAABJD010000002.1"/>
</dbReference>
<comment type="similarity">
    <text evidence="1">Belongs to the metallo-beta-lactamase superfamily. Class-B beta-lactamase family.</text>
</comment>
<dbReference type="InterPro" id="IPR001279">
    <property type="entry name" value="Metallo-B-lactamas"/>
</dbReference>
<dbReference type="Proteomes" id="UP000321172">
    <property type="component" value="Chromosome"/>
</dbReference>
<dbReference type="SMART" id="SM00849">
    <property type="entry name" value="Lactamase_B"/>
    <property type="match status" value="1"/>
</dbReference>
<keyword evidence="5" id="KW-1185">Reference proteome</keyword>
<evidence type="ECO:0000313" key="5">
    <source>
        <dbReference type="Proteomes" id="UP000321172"/>
    </source>
</evidence>
<keyword evidence="2" id="KW-0732">Signal</keyword>
<dbReference type="InterPro" id="IPR050855">
    <property type="entry name" value="NDM-1-like"/>
</dbReference>
<dbReference type="PANTHER" id="PTHR42951:SF4">
    <property type="entry name" value="ACYL-COENZYME A THIOESTERASE MBLAC2"/>
    <property type="match status" value="1"/>
</dbReference>
<organism evidence="4 5">
    <name type="scientific">Novosphingobium ginsenosidimutans</name>
    <dbReference type="NCBI Taxonomy" id="1176536"/>
    <lineage>
        <taxon>Bacteria</taxon>
        <taxon>Pseudomonadati</taxon>
        <taxon>Pseudomonadota</taxon>
        <taxon>Alphaproteobacteria</taxon>
        <taxon>Sphingomonadales</taxon>
        <taxon>Sphingomonadaceae</taxon>
        <taxon>Novosphingobium</taxon>
    </lineage>
</organism>
<evidence type="ECO:0000256" key="2">
    <source>
        <dbReference type="SAM" id="SignalP"/>
    </source>
</evidence>